<evidence type="ECO:0000259" key="5">
    <source>
        <dbReference type="Pfam" id="PF11794"/>
    </source>
</evidence>
<dbReference type="PANTHER" id="PTHR36117:SF3">
    <property type="entry name" value="4-HYDROXYPHENYLACETATE 3-MONOOXYGENASE-RELATED"/>
    <property type="match status" value="1"/>
</dbReference>
<dbReference type="AlphaFoldDB" id="A0A382HVI5"/>
<evidence type="ECO:0008006" key="7">
    <source>
        <dbReference type="Google" id="ProtNLM"/>
    </source>
</evidence>
<protein>
    <recommendedName>
        <fullName evidence="7">HpaB/PvcC/4-BUDH N-terminal domain-containing protein</fullName>
    </recommendedName>
</protein>
<dbReference type="Gene3D" id="2.40.110.10">
    <property type="entry name" value="Butyryl-CoA Dehydrogenase, subunit A, domain 2"/>
    <property type="match status" value="1"/>
</dbReference>
<sequence length="361" mass="40922">MALDATSALGAMTGARFIESLRDNREVWLDGERVQDVTTHPSLTGMVYELARIYNLQVSDEYKDEMTFISPETGNRCSLSWLLPRSMDDLKKKRRNSELWNEQSWGQLGRSPDILAPHIITLYNTKDALSAVKNPHCDFGENIVNYQRFCTENDLFLTHALGDPQVDRSEQPQNQQRAALEEEVALHVVEETKDGIIVTGAKQLATAAPISNETYVSLSATFVRRADPRFVLAFSIPTNSPGMKILCREPVSQWPGSYGHPLGRLYDEQDSMLFFENVLVPWERVFMLYEAAPLLQRFGGGINFMGWSNLCRIHERMKLMTGVATMVAEAIGVKEYREVSAKLGEMVTYTEMWRHAMDGLE</sequence>
<dbReference type="InterPro" id="IPR024674">
    <property type="entry name" value="HpaB/PvcC/4-BUDH_N"/>
</dbReference>
<dbReference type="InterPro" id="IPR024719">
    <property type="entry name" value="HpaB/PvcC/4-BUDH_C"/>
</dbReference>
<dbReference type="Pfam" id="PF11794">
    <property type="entry name" value="HpaB_N"/>
    <property type="match status" value="1"/>
</dbReference>
<feature type="domain" description="HpaB/PvcC/4-BUDH N-terminal" evidence="5">
    <location>
        <begin position="13"/>
        <end position="287"/>
    </location>
</feature>
<feature type="domain" description="HpaB/PvcC/4-BUDH C-terminal" evidence="4">
    <location>
        <begin position="303"/>
        <end position="358"/>
    </location>
</feature>
<dbReference type="Gene3D" id="1.20.140.10">
    <property type="entry name" value="Butyryl-CoA Dehydrogenase, subunit A, domain 3"/>
    <property type="match status" value="1"/>
</dbReference>
<keyword evidence="1" id="KW-0285">Flavoprotein</keyword>
<evidence type="ECO:0000256" key="3">
    <source>
        <dbReference type="ARBA" id="ARBA00023002"/>
    </source>
</evidence>
<evidence type="ECO:0000313" key="6">
    <source>
        <dbReference type="EMBL" id="SVB91300.1"/>
    </source>
</evidence>
<dbReference type="SUPFAM" id="SSF47203">
    <property type="entry name" value="Acyl-CoA dehydrogenase C-terminal domain-like"/>
    <property type="match status" value="1"/>
</dbReference>
<dbReference type="InterPro" id="IPR009100">
    <property type="entry name" value="AcylCoA_DH/oxidase_NM_dom_sf"/>
</dbReference>
<dbReference type="GO" id="GO:0016627">
    <property type="term" value="F:oxidoreductase activity, acting on the CH-CH group of donors"/>
    <property type="evidence" value="ECO:0007669"/>
    <property type="project" value="InterPro"/>
</dbReference>
<organism evidence="6">
    <name type="scientific">marine metagenome</name>
    <dbReference type="NCBI Taxonomy" id="408172"/>
    <lineage>
        <taxon>unclassified sequences</taxon>
        <taxon>metagenomes</taxon>
        <taxon>ecological metagenomes</taxon>
    </lineage>
</organism>
<dbReference type="SUPFAM" id="SSF56645">
    <property type="entry name" value="Acyl-CoA dehydrogenase NM domain-like"/>
    <property type="match status" value="1"/>
</dbReference>
<evidence type="ECO:0000256" key="1">
    <source>
        <dbReference type="ARBA" id="ARBA00022630"/>
    </source>
</evidence>
<dbReference type="InterPro" id="IPR036250">
    <property type="entry name" value="AcylCo_DH-like_C"/>
</dbReference>
<evidence type="ECO:0000259" key="4">
    <source>
        <dbReference type="Pfam" id="PF03241"/>
    </source>
</evidence>
<name>A0A382HVI5_9ZZZZ</name>
<feature type="non-terminal residue" evidence="6">
    <location>
        <position position="361"/>
    </location>
</feature>
<keyword evidence="3" id="KW-0560">Oxidoreductase</keyword>
<proteinExistence type="predicted"/>
<dbReference type="InterPro" id="IPR004925">
    <property type="entry name" value="HpaB/PvcC/4-BUDH"/>
</dbReference>
<evidence type="ECO:0000256" key="2">
    <source>
        <dbReference type="ARBA" id="ARBA00022827"/>
    </source>
</evidence>
<reference evidence="6" key="1">
    <citation type="submission" date="2018-05" db="EMBL/GenBank/DDBJ databases">
        <authorList>
            <person name="Lanie J.A."/>
            <person name="Ng W.-L."/>
            <person name="Kazmierczak K.M."/>
            <person name="Andrzejewski T.M."/>
            <person name="Davidsen T.M."/>
            <person name="Wayne K.J."/>
            <person name="Tettelin H."/>
            <person name="Glass J.I."/>
            <person name="Rusch D."/>
            <person name="Podicherti R."/>
            <person name="Tsui H.-C.T."/>
            <person name="Winkler M.E."/>
        </authorList>
    </citation>
    <scope>NUCLEOTIDE SEQUENCE</scope>
</reference>
<dbReference type="InterPro" id="IPR046373">
    <property type="entry name" value="Acyl-CoA_Oxase/DH_mid-dom_sf"/>
</dbReference>
<dbReference type="Gene3D" id="1.10.3140.10">
    <property type="entry name" value="4-hydroxybutyryl-coa dehydratase, domain 1"/>
    <property type="match status" value="1"/>
</dbReference>
<dbReference type="EMBL" id="UINC01063553">
    <property type="protein sequence ID" value="SVB91300.1"/>
    <property type="molecule type" value="Genomic_DNA"/>
</dbReference>
<accession>A0A382HVI5</accession>
<dbReference type="PANTHER" id="PTHR36117">
    <property type="entry name" value="4-HYDROXYPHENYLACETATE 3-MONOOXYGENASE-RELATED"/>
    <property type="match status" value="1"/>
</dbReference>
<dbReference type="Pfam" id="PF03241">
    <property type="entry name" value="HpaB"/>
    <property type="match status" value="1"/>
</dbReference>
<gene>
    <name evidence="6" type="ORF">METZ01_LOCUS244154</name>
</gene>
<keyword evidence="2" id="KW-0274">FAD</keyword>